<name>A0A0A9FWA7_ARUDO</name>
<reference evidence="1" key="2">
    <citation type="journal article" date="2015" name="Data Brief">
        <title>Shoot transcriptome of the giant reed, Arundo donax.</title>
        <authorList>
            <person name="Barrero R.A."/>
            <person name="Guerrero F.D."/>
            <person name="Moolhuijzen P."/>
            <person name="Goolsby J.A."/>
            <person name="Tidwell J."/>
            <person name="Bellgard S.E."/>
            <person name="Bellgard M.I."/>
        </authorList>
    </citation>
    <scope>NUCLEOTIDE SEQUENCE</scope>
    <source>
        <tissue evidence="1">Shoot tissue taken approximately 20 cm above the soil surface</tissue>
    </source>
</reference>
<proteinExistence type="predicted"/>
<accession>A0A0A9FWA7</accession>
<dbReference type="AlphaFoldDB" id="A0A0A9FWA7"/>
<protein>
    <submittedName>
        <fullName evidence="1">Uncharacterized protein</fullName>
    </submittedName>
</protein>
<organism evidence="1">
    <name type="scientific">Arundo donax</name>
    <name type="common">Giant reed</name>
    <name type="synonym">Donax arundinaceus</name>
    <dbReference type="NCBI Taxonomy" id="35708"/>
    <lineage>
        <taxon>Eukaryota</taxon>
        <taxon>Viridiplantae</taxon>
        <taxon>Streptophyta</taxon>
        <taxon>Embryophyta</taxon>
        <taxon>Tracheophyta</taxon>
        <taxon>Spermatophyta</taxon>
        <taxon>Magnoliopsida</taxon>
        <taxon>Liliopsida</taxon>
        <taxon>Poales</taxon>
        <taxon>Poaceae</taxon>
        <taxon>PACMAD clade</taxon>
        <taxon>Arundinoideae</taxon>
        <taxon>Arundineae</taxon>
        <taxon>Arundo</taxon>
    </lineage>
</organism>
<evidence type="ECO:0000313" key="1">
    <source>
        <dbReference type="EMBL" id="JAE15534.1"/>
    </source>
</evidence>
<sequence length="61" mass="7069">MVMTYDARHHDNFRQGICIEFLGYMHCLEKNSLVCTASCHEGSICFYSVIYFMSNLLAQLL</sequence>
<dbReference type="EMBL" id="GBRH01182362">
    <property type="protein sequence ID" value="JAE15534.1"/>
    <property type="molecule type" value="Transcribed_RNA"/>
</dbReference>
<reference evidence="1" key="1">
    <citation type="submission" date="2014-09" db="EMBL/GenBank/DDBJ databases">
        <authorList>
            <person name="Magalhaes I.L.F."/>
            <person name="Oliveira U."/>
            <person name="Santos F.R."/>
            <person name="Vidigal T.H.D.A."/>
            <person name="Brescovit A.D."/>
            <person name="Santos A.J."/>
        </authorList>
    </citation>
    <scope>NUCLEOTIDE SEQUENCE</scope>
    <source>
        <tissue evidence="1">Shoot tissue taken approximately 20 cm above the soil surface</tissue>
    </source>
</reference>